<feature type="transmembrane region" description="Helical" evidence="1">
    <location>
        <begin position="16"/>
        <end position="43"/>
    </location>
</feature>
<organism evidence="3 4">
    <name type="scientific">Candidatus Microbacterium stercoravium</name>
    <dbReference type="NCBI Taxonomy" id="2838697"/>
    <lineage>
        <taxon>Bacteria</taxon>
        <taxon>Bacillati</taxon>
        <taxon>Actinomycetota</taxon>
        <taxon>Actinomycetes</taxon>
        <taxon>Micrococcales</taxon>
        <taxon>Microbacteriaceae</taxon>
        <taxon>Microbacterium</taxon>
    </lineage>
</organism>
<dbReference type="Pfam" id="PF07853">
    <property type="entry name" value="DUF1648"/>
    <property type="match status" value="1"/>
</dbReference>
<evidence type="ECO:0000313" key="3">
    <source>
        <dbReference type="EMBL" id="HJA04822.1"/>
    </source>
</evidence>
<feature type="transmembrane region" description="Helical" evidence="1">
    <location>
        <begin position="97"/>
        <end position="123"/>
    </location>
</feature>
<evidence type="ECO:0000313" key="4">
    <source>
        <dbReference type="Proteomes" id="UP000824220"/>
    </source>
</evidence>
<keyword evidence="1" id="KW-0472">Membrane</keyword>
<feature type="transmembrane region" description="Helical" evidence="1">
    <location>
        <begin position="63"/>
        <end position="85"/>
    </location>
</feature>
<keyword evidence="1" id="KW-0812">Transmembrane</keyword>
<sequence>MTDALLETRKRARRAFAILCLWIPLAAFVGIAAVQLALMPLLPDVVATHWGLSGTADGFGPSWTYPLMTIGIGGGITALIAGIALAEVKSPAQRTQYRFLGVVIGAETGFLGSAMLGLVIVQVGVDDASDAPDSLGIMILSLIVGAVLGTIYLLMIEEPPAADAAEQDPLPLTGAQPGVWTRSVRMSRAGAVTLGALVGGTTLAVLALCFDAVRRTGSIPFALWGTLALMLVVSVLSLSMLRFDVRIDDAGLTVRAPLGWPRVRIAAGSITAVRIVEVSPMAEFGGWGWRFGANGQGFVLRAGEGIRVARVGGSDLTITVDDAATAVALLRRGMARY</sequence>
<dbReference type="InterPro" id="IPR012867">
    <property type="entry name" value="DUF1648"/>
</dbReference>
<feature type="domain" description="DUF1648" evidence="2">
    <location>
        <begin position="29"/>
        <end position="64"/>
    </location>
</feature>
<evidence type="ECO:0000259" key="2">
    <source>
        <dbReference type="Pfam" id="PF07853"/>
    </source>
</evidence>
<comment type="caution">
    <text evidence="3">The sequence shown here is derived from an EMBL/GenBank/DDBJ whole genome shotgun (WGS) entry which is preliminary data.</text>
</comment>
<keyword evidence="1" id="KW-1133">Transmembrane helix</keyword>
<dbReference type="Proteomes" id="UP000824220">
    <property type="component" value="Unassembled WGS sequence"/>
</dbReference>
<feature type="transmembrane region" description="Helical" evidence="1">
    <location>
        <begin position="191"/>
        <end position="213"/>
    </location>
</feature>
<name>A0A9D2H551_9MICO</name>
<dbReference type="AlphaFoldDB" id="A0A9D2H551"/>
<feature type="transmembrane region" description="Helical" evidence="1">
    <location>
        <begin position="219"/>
        <end position="238"/>
    </location>
</feature>
<reference evidence="3" key="2">
    <citation type="submission" date="2021-04" db="EMBL/GenBank/DDBJ databases">
        <authorList>
            <person name="Gilroy R."/>
        </authorList>
    </citation>
    <scope>NUCLEOTIDE SEQUENCE</scope>
    <source>
        <strain evidence="3">ChiHjej8B7-3636</strain>
    </source>
</reference>
<dbReference type="EMBL" id="DXAM01000114">
    <property type="protein sequence ID" value="HJA04822.1"/>
    <property type="molecule type" value="Genomic_DNA"/>
</dbReference>
<reference evidence="3" key="1">
    <citation type="journal article" date="2021" name="PeerJ">
        <title>Extensive microbial diversity within the chicken gut microbiome revealed by metagenomics and culture.</title>
        <authorList>
            <person name="Gilroy R."/>
            <person name="Ravi A."/>
            <person name="Getino M."/>
            <person name="Pursley I."/>
            <person name="Horton D.L."/>
            <person name="Alikhan N.F."/>
            <person name="Baker D."/>
            <person name="Gharbi K."/>
            <person name="Hall N."/>
            <person name="Watson M."/>
            <person name="Adriaenssens E.M."/>
            <person name="Foster-Nyarko E."/>
            <person name="Jarju S."/>
            <person name="Secka A."/>
            <person name="Antonio M."/>
            <person name="Oren A."/>
            <person name="Chaudhuri R.R."/>
            <person name="La Ragione R."/>
            <person name="Hildebrand F."/>
            <person name="Pallen M.J."/>
        </authorList>
    </citation>
    <scope>NUCLEOTIDE SEQUENCE</scope>
    <source>
        <strain evidence="3">ChiHjej8B7-3636</strain>
    </source>
</reference>
<gene>
    <name evidence="3" type="ORF">H9800_08175</name>
</gene>
<evidence type="ECO:0000256" key="1">
    <source>
        <dbReference type="SAM" id="Phobius"/>
    </source>
</evidence>
<feature type="transmembrane region" description="Helical" evidence="1">
    <location>
        <begin position="135"/>
        <end position="155"/>
    </location>
</feature>
<protein>
    <submittedName>
        <fullName evidence="3">DUF1648 domain-containing protein</fullName>
    </submittedName>
</protein>
<proteinExistence type="predicted"/>
<accession>A0A9D2H551</accession>